<keyword evidence="1" id="KW-0862">Zinc</keyword>
<feature type="compositionally biased region" description="Basic and acidic residues" evidence="3">
    <location>
        <begin position="805"/>
        <end position="817"/>
    </location>
</feature>
<accession>A0A6J1PM33</accession>
<feature type="compositionally biased region" description="Polar residues" evidence="3">
    <location>
        <begin position="898"/>
        <end position="907"/>
    </location>
</feature>
<dbReference type="PROSITE" id="PS50158">
    <property type="entry name" value="ZF_CCHC"/>
    <property type="match status" value="2"/>
</dbReference>
<dbReference type="RefSeq" id="XP_024870712.1">
    <property type="nucleotide sequence ID" value="XM_025014944.1"/>
</dbReference>
<dbReference type="GeneID" id="112453914"/>
<evidence type="ECO:0000259" key="4">
    <source>
        <dbReference type="PROSITE" id="PS50158"/>
    </source>
</evidence>
<evidence type="ECO:0000256" key="1">
    <source>
        <dbReference type="PROSITE-ProRule" id="PRU00047"/>
    </source>
</evidence>
<reference evidence="6" key="1">
    <citation type="submission" date="2025-08" db="UniProtKB">
        <authorList>
            <consortium name="RefSeq"/>
        </authorList>
    </citation>
    <scope>IDENTIFICATION</scope>
    <source>
        <tissue evidence="6">Whole body</tissue>
    </source>
</reference>
<feature type="compositionally biased region" description="Basic and acidic residues" evidence="3">
    <location>
        <begin position="420"/>
        <end position="430"/>
    </location>
</feature>
<dbReference type="InterPro" id="IPR001878">
    <property type="entry name" value="Znf_CCHC"/>
</dbReference>
<evidence type="ECO:0000256" key="2">
    <source>
        <dbReference type="SAM" id="Coils"/>
    </source>
</evidence>
<protein>
    <submittedName>
        <fullName evidence="6">Neurofilament heavy polypeptide-like</fullName>
    </submittedName>
</protein>
<dbReference type="SUPFAM" id="SSF57756">
    <property type="entry name" value="Retrovirus zinc finger-like domains"/>
    <property type="match status" value="1"/>
</dbReference>
<evidence type="ECO:0000256" key="3">
    <source>
        <dbReference type="SAM" id="MobiDB-lite"/>
    </source>
</evidence>
<sequence>MAQEIKILRDATVSATLSHNRRIEEKLAMQELIDAPAEILPVVIMEAVNGVDLVLEKANTIKGEHKGRLNKSAGTIKTRAALTLLVERYEHPVTGRERDAEMELLREKLAAQEEDLLTLNQVKVQNLQMQRQLQELQEQVPVLKAERDMKIRAAHIRERGGKRKQLLPLTQSLLFSEEDAYEREKEERTGYNEKMEMEMEVEPVAEKEGTTKNSRNRILEKIRREGMPEVKRPSIQGKQAIINSARPPVAPAEPTPHVKANNAPGMESRLATMLVTCVRETVEKMEEKLRADLIQLIPKKEENKDQRISPPPDRKETPAATNRKAAGKEKGVKGKITSNPTSTGGKGPRLQVLGREEDPAPSDPTSTESKGHRSQVPGRKGDPAPSNPTSTGSRDPWSQVLGQKATSEPTSSPAPAPIKKAGDVHSRTRNETTQVATAGPSKQEEWTQVKTRGRKSGGKPTQAKLQTRAQSRKSTDRNTEKKDAEKKTGQGGKPGGKNTQPPPALSQKGKKRRVPRTAAVTLNCPEGEYAECMGEVRRKIQLESLGITKLSNVRRTATEAMSLEIARQGNAGKADALAGKISEILADREGVRVSRPIITADIRLVGFEESMSKEEIGEALARKGNTGLINFKVGPIRKMTNGLCSAVVNCPLAVANSLVKEGKIALGWSPTKVELLDKRPLQCYKCMEVGHTRAQCSSEKDRTGACYRCGELGYPARECRAPVRCTVCKDKRLPHDHRVGEPTCKGCKPEKRGKTEEAGKKEEEPTKNKSSGKKPKVTSNLEVRNFEVRDGNKLIAGEVITQNPPKDKRLQKRKPEGTKILVKSDALRIIGVVTQEEPPKEQRLPKRKQKGDKALDKPTDTTVPMDLQEEAETLSPDPLKITDKEEIAEMAKVDQEGTGDTSPQAETASVKEGS</sequence>
<name>A0A6J1PM33_9HYME</name>
<organism evidence="5 6">
    <name type="scientific">Temnothorax curvispinosus</name>
    <dbReference type="NCBI Taxonomy" id="300111"/>
    <lineage>
        <taxon>Eukaryota</taxon>
        <taxon>Metazoa</taxon>
        <taxon>Ecdysozoa</taxon>
        <taxon>Arthropoda</taxon>
        <taxon>Hexapoda</taxon>
        <taxon>Insecta</taxon>
        <taxon>Pterygota</taxon>
        <taxon>Neoptera</taxon>
        <taxon>Endopterygota</taxon>
        <taxon>Hymenoptera</taxon>
        <taxon>Apocrita</taxon>
        <taxon>Aculeata</taxon>
        <taxon>Formicoidea</taxon>
        <taxon>Formicidae</taxon>
        <taxon>Myrmicinae</taxon>
        <taxon>Temnothorax</taxon>
    </lineage>
</organism>
<feature type="region of interest" description="Disordered" evidence="3">
    <location>
        <begin position="832"/>
        <end position="914"/>
    </location>
</feature>
<feature type="region of interest" description="Disordered" evidence="3">
    <location>
        <begin position="739"/>
        <end position="782"/>
    </location>
</feature>
<dbReference type="OrthoDB" id="7615112at2759"/>
<feature type="region of interest" description="Disordered" evidence="3">
    <location>
        <begin position="300"/>
        <end position="517"/>
    </location>
</feature>
<feature type="compositionally biased region" description="Basic and acidic residues" evidence="3">
    <location>
        <begin position="747"/>
        <end position="767"/>
    </location>
</feature>
<feature type="compositionally biased region" description="Basic and acidic residues" evidence="3">
    <location>
        <begin position="300"/>
        <end position="317"/>
    </location>
</feature>
<keyword evidence="2" id="KW-0175">Coiled coil</keyword>
<feature type="compositionally biased region" description="Basic and acidic residues" evidence="3">
    <location>
        <begin position="880"/>
        <end position="895"/>
    </location>
</feature>
<gene>
    <name evidence="6" type="primary">LOC112453914</name>
</gene>
<dbReference type="GO" id="GO:0008270">
    <property type="term" value="F:zinc ion binding"/>
    <property type="evidence" value="ECO:0007669"/>
    <property type="project" value="UniProtKB-KW"/>
</dbReference>
<dbReference type="Gene3D" id="4.10.60.10">
    <property type="entry name" value="Zinc finger, CCHC-type"/>
    <property type="match status" value="1"/>
</dbReference>
<evidence type="ECO:0000313" key="6">
    <source>
        <dbReference type="RefSeq" id="XP_024870712.1"/>
    </source>
</evidence>
<dbReference type="GO" id="GO:0003676">
    <property type="term" value="F:nucleic acid binding"/>
    <property type="evidence" value="ECO:0007669"/>
    <property type="project" value="InterPro"/>
</dbReference>
<dbReference type="AlphaFoldDB" id="A0A6J1PM33"/>
<feature type="coiled-coil region" evidence="2">
    <location>
        <begin position="102"/>
        <end position="146"/>
    </location>
</feature>
<feature type="domain" description="CCHC-type" evidence="4">
    <location>
        <begin position="706"/>
        <end position="720"/>
    </location>
</feature>
<keyword evidence="1" id="KW-0479">Metal-binding</keyword>
<keyword evidence="1" id="KW-0863">Zinc-finger</keyword>
<evidence type="ECO:0000313" key="5">
    <source>
        <dbReference type="Proteomes" id="UP000504618"/>
    </source>
</evidence>
<feature type="compositionally biased region" description="Basic and acidic residues" evidence="3">
    <location>
        <begin position="473"/>
        <end position="488"/>
    </location>
</feature>
<feature type="region of interest" description="Disordered" evidence="3">
    <location>
        <begin position="796"/>
        <end position="817"/>
    </location>
</feature>
<keyword evidence="5" id="KW-1185">Reference proteome</keyword>
<dbReference type="SMART" id="SM00343">
    <property type="entry name" value="ZnF_C2HC"/>
    <property type="match status" value="2"/>
</dbReference>
<proteinExistence type="predicted"/>
<dbReference type="InterPro" id="IPR036875">
    <property type="entry name" value="Znf_CCHC_sf"/>
</dbReference>
<dbReference type="Proteomes" id="UP000504618">
    <property type="component" value="Unplaced"/>
</dbReference>
<feature type="domain" description="CCHC-type" evidence="4">
    <location>
        <begin position="683"/>
        <end position="696"/>
    </location>
</feature>